<evidence type="ECO:0000313" key="1">
    <source>
        <dbReference type="EMBL" id="RAZ71672.1"/>
    </source>
</evidence>
<name>A0A330GJH2_9HYPH</name>
<reference evidence="2" key="1">
    <citation type="submission" date="2018-06" db="EMBL/GenBank/DDBJ databases">
        <authorList>
            <person name="Helene L.C."/>
            <person name="Dall'Agnol R."/>
            <person name="Delamuta J.R."/>
            <person name="Hungria M."/>
        </authorList>
    </citation>
    <scope>NUCLEOTIDE SEQUENCE [LARGE SCALE GENOMIC DNA]</scope>
    <source>
        <strain evidence="2">CNPSo 3140</strain>
    </source>
</reference>
<dbReference type="AlphaFoldDB" id="A0A330GJH2"/>
<protein>
    <submittedName>
        <fullName evidence="1">Uncharacterized protein</fullName>
    </submittedName>
</protein>
<dbReference type="EMBL" id="QMBQ01000013">
    <property type="protein sequence ID" value="RAZ71672.1"/>
    <property type="molecule type" value="Genomic_DNA"/>
</dbReference>
<organism evidence="1 2">
    <name type="scientific">Mesorhizobium atlanticum</name>
    <dbReference type="NCBI Taxonomy" id="2233532"/>
    <lineage>
        <taxon>Bacteria</taxon>
        <taxon>Pseudomonadati</taxon>
        <taxon>Pseudomonadota</taxon>
        <taxon>Alphaproteobacteria</taxon>
        <taxon>Hyphomicrobiales</taxon>
        <taxon>Phyllobacteriaceae</taxon>
        <taxon>Mesorhizobium</taxon>
    </lineage>
</organism>
<dbReference type="Proteomes" id="UP000251956">
    <property type="component" value="Unassembled WGS sequence"/>
</dbReference>
<sequence length="162" mass="18439">MTTETPLIFHDAELGAKRLLAQPRDLPLGNVAEIPLDTAPQSYRQLFLSYIEELDRACAIAIAWWNNLVRRSMERDGLDEMQAMRFNYEQRPAGPASRPEVVFVVRDYWLRVVALNETNRGQTGVAPQILLLSWLPGNGHLYGILTAMPYWPIGLDENGNWC</sequence>
<comment type="caution">
    <text evidence="1">The sequence shown here is derived from an EMBL/GenBank/DDBJ whole genome shotgun (WGS) entry which is preliminary data.</text>
</comment>
<keyword evidence="2" id="KW-1185">Reference proteome</keyword>
<dbReference type="OrthoDB" id="9134390at2"/>
<evidence type="ECO:0000313" key="2">
    <source>
        <dbReference type="Proteomes" id="UP000251956"/>
    </source>
</evidence>
<reference evidence="1 2" key="2">
    <citation type="submission" date="2018-07" db="EMBL/GenBank/DDBJ databases">
        <title>Diversity of Mesorhizobium strains in Brazil.</title>
        <authorList>
            <person name="Helene L.C.F."/>
            <person name="Dall'Agnol R."/>
            <person name="Delamuta J.R.M."/>
            <person name="Hungria M."/>
        </authorList>
    </citation>
    <scope>NUCLEOTIDE SEQUENCE [LARGE SCALE GENOMIC DNA]</scope>
    <source>
        <strain evidence="1 2">CNPSo 3140</strain>
    </source>
</reference>
<proteinExistence type="predicted"/>
<accession>A0A330GJH2</accession>
<gene>
    <name evidence="1" type="ORF">DPM35_30760</name>
</gene>
<dbReference type="RefSeq" id="WP_112131241.1">
    <property type="nucleotide sequence ID" value="NZ_QMBQ01000013.1"/>
</dbReference>